<dbReference type="GO" id="GO:0006508">
    <property type="term" value="P:proteolysis"/>
    <property type="evidence" value="ECO:0007669"/>
    <property type="project" value="UniProtKB-KW"/>
</dbReference>
<evidence type="ECO:0000256" key="3">
    <source>
        <dbReference type="ARBA" id="ARBA00022723"/>
    </source>
</evidence>
<keyword evidence="7 9" id="KW-0482">Metalloprotease</keyword>
<dbReference type="Pfam" id="PF01427">
    <property type="entry name" value="Peptidase_M15"/>
    <property type="match status" value="1"/>
</dbReference>
<keyword evidence="6 9" id="KW-0224">Dipeptidase</keyword>
<dbReference type="RefSeq" id="WP_155335850.1">
    <property type="nucleotide sequence ID" value="NZ_BAAABN010000042.1"/>
</dbReference>
<comment type="function">
    <text evidence="9">Catalyzes hydrolysis of the D-alanyl-D-alanine dipeptide.</text>
</comment>
<gene>
    <name evidence="10" type="ORF">Acor_15140</name>
</gene>
<dbReference type="GO" id="GO:0008237">
    <property type="term" value="F:metallopeptidase activity"/>
    <property type="evidence" value="ECO:0007669"/>
    <property type="project" value="UniProtKB-KW"/>
</dbReference>
<evidence type="ECO:0000256" key="4">
    <source>
        <dbReference type="ARBA" id="ARBA00022801"/>
    </source>
</evidence>
<evidence type="ECO:0000256" key="7">
    <source>
        <dbReference type="ARBA" id="ARBA00023049"/>
    </source>
</evidence>
<dbReference type="Gene3D" id="3.30.1380.10">
    <property type="match status" value="1"/>
</dbReference>
<evidence type="ECO:0000256" key="8">
    <source>
        <dbReference type="ARBA" id="ARBA00023316"/>
    </source>
</evidence>
<keyword evidence="2 9" id="KW-0645">Protease</keyword>
<keyword evidence="3" id="KW-0479">Metal-binding</keyword>
<evidence type="ECO:0000256" key="9">
    <source>
        <dbReference type="PIRNR" id="PIRNR026671"/>
    </source>
</evidence>
<dbReference type="PANTHER" id="PTHR43126:SF2">
    <property type="entry name" value="D-ALANYL-D-ALANINE DIPEPTIDASE"/>
    <property type="match status" value="1"/>
</dbReference>
<name>A0A5M3VXD5_9ACTN</name>
<evidence type="ECO:0000256" key="1">
    <source>
        <dbReference type="ARBA" id="ARBA00001362"/>
    </source>
</evidence>
<dbReference type="GO" id="GO:0071555">
    <property type="term" value="P:cell wall organization"/>
    <property type="evidence" value="ECO:0007669"/>
    <property type="project" value="UniProtKB-KW"/>
</dbReference>
<organism evidence="10 11">
    <name type="scientific">Acrocarpospora corrugata</name>
    <dbReference type="NCBI Taxonomy" id="35763"/>
    <lineage>
        <taxon>Bacteria</taxon>
        <taxon>Bacillati</taxon>
        <taxon>Actinomycetota</taxon>
        <taxon>Actinomycetes</taxon>
        <taxon>Streptosporangiales</taxon>
        <taxon>Streptosporangiaceae</taxon>
        <taxon>Acrocarpospora</taxon>
    </lineage>
</organism>
<dbReference type="GO" id="GO:0046872">
    <property type="term" value="F:metal ion binding"/>
    <property type="evidence" value="ECO:0007669"/>
    <property type="project" value="UniProtKB-KW"/>
</dbReference>
<dbReference type="PIRSF" id="PIRSF026671">
    <property type="entry name" value="AA_dipeptidase"/>
    <property type="match status" value="1"/>
</dbReference>
<keyword evidence="8 9" id="KW-0961">Cell wall biogenesis/degradation</keyword>
<reference evidence="10 11" key="1">
    <citation type="submission" date="2019-10" db="EMBL/GenBank/DDBJ databases">
        <title>Whole genome shotgun sequence of Acrocarpospora corrugata NBRC 13972.</title>
        <authorList>
            <person name="Ichikawa N."/>
            <person name="Kimura A."/>
            <person name="Kitahashi Y."/>
            <person name="Komaki H."/>
            <person name="Oguchi A."/>
        </authorList>
    </citation>
    <scope>NUCLEOTIDE SEQUENCE [LARGE SCALE GENOMIC DNA]</scope>
    <source>
        <strain evidence="10 11">NBRC 13972</strain>
    </source>
</reference>
<dbReference type="InterPro" id="IPR009045">
    <property type="entry name" value="Zn_M74/Hedgehog-like"/>
</dbReference>
<dbReference type="InterPro" id="IPR000755">
    <property type="entry name" value="A_A_dipeptidase"/>
</dbReference>
<keyword evidence="11" id="KW-1185">Reference proteome</keyword>
<keyword evidence="5" id="KW-0862">Zinc</keyword>
<keyword evidence="4 9" id="KW-0378">Hydrolase</keyword>
<proteinExistence type="inferred from homology"/>
<dbReference type="SUPFAM" id="SSF55166">
    <property type="entry name" value="Hedgehog/DD-peptidase"/>
    <property type="match status" value="1"/>
</dbReference>
<evidence type="ECO:0000313" key="11">
    <source>
        <dbReference type="Proteomes" id="UP000334990"/>
    </source>
</evidence>
<comment type="similarity">
    <text evidence="9">Belongs to the peptidase M15D family.</text>
</comment>
<evidence type="ECO:0000256" key="2">
    <source>
        <dbReference type="ARBA" id="ARBA00022670"/>
    </source>
</evidence>
<accession>A0A5M3VXD5</accession>
<protein>
    <recommendedName>
        <fullName evidence="9">D-alanyl-D-alanine dipeptidase</fullName>
        <shortName evidence="9">D-Ala-D-Ala dipeptidase</shortName>
        <ecNumber evidence="9">3.4.13.22</ecNumber>
    </recommendedName>
</protein>
<dbReference type="GO" id="GO:0160237">
    <property type="term" value="F:D-Ala-D-Ala dipeptidase activity"/>
    <property type="evidence" value="ECO:0007669"/>
    <property type="project" value="UniProtKB-EC"/>
</dbReference>
<sequence length="213" mass="23417">MILLSDPAISRMPVEESGEVLIDLHTVQALRLDPRMAGTGRGYSHLRLSLVDRLVTAQTLLPPGLHFLIVEGFRPIDLQARYFDAHVDQLSSTDPGHDQDWYRRRASHYISPPEVAPHVAGAAVDLTLCDTDGTELWLGTEVNDTDTESCHTASDAISAEAAEHRRILGASLTAVDLINYPTEWWHWSYGDRYWACVTGASAARYGPAALPGS</sequence>
<evidence type="ECO:0000256" key="6">
    <source>
        <dbReference type="ARBA" id="ARBA00022997"/>
    </source>
</evidence>
<dbReference type="PANTHER" id="PTHR43126">
    <property type="entry name" value="D-ALANYL-D-ALANINE DIPEPTIDASE"/>
    <property type="match status" value="1"/>
</dbReference>
<comment type="caution">
    <text evidence="10">The sequence shown here is derived from an EMBL/GenBank/DDBJ whole genome shotgun (WGS) entry which is preliminary data.</text>
</comment>
<evidence type="ECO:0000313" key="10">
    <source>
        <dbReference type="EMBL" id="GER99450.1"/>
    </source>
</evidence>
<dbReference type="EMBL" id="BLAD01000040">
    <property type="protein sequence ID" value="GER99450.1"/>
    <property type="molecule type" value="Genomic_DNA"/>
</dbReference>
<evidence type="ECO:0000256" key="5">
    <source>
        <dbReference type="ARBA" id="ARBA00022833"/>
    </source>
</evidence>
<dbReference type="EC" id="3.4.13.22" evidence="9"/>
<dbReference type="AlphaFoldDB" id="A0A5M3VXD5"/>
<comment type="catalytic activity">
    <reaction evidence="1 9">
        <text>D-alanyl-D-alanine + H2O = 2 D-alanine</text>
        <dbReference type="Rhea" id="RHEA:20661"/>
        <dbReference type="ChEBI" id="CHEBI:15377"/>
        <dbReference type="ChEBI" id="CHEBI:57416"/>
        <dbReference type="ChEBI" id="CHEBI:57822"/>
        <dbReference type="EC" id="3.4.13.22"/>
    </reaction>
</comment>
<dbReference type="OrthoDB" id="9801430at2"/>
<dbReference type="Proteomes" id="UP000334990">
    <property type="component" value="Unassembled WGS sequence"/>
</dbReference>